<reference evidence="2" key="1">
    <citation type="journal article" date="2019" name="bioRxiv">
        <title>The Genome of the Zebra Mussel, Dreissena polymorpha: A Resource for Invasive Species Research.</title>
        <authorList>
            <person name="McCartney M.A."/>
            <person name="Auch B."/>
            <person name="Kono T."/>
            <person name="Mallez S."/>
            <person name="Zhang Y."/>
            <person name="Obille A."/>
            <person name="Becker A."/>
            <person name="Abrahante J.E."/>
            <person name="Garbe J."/>
            <person name="Badalamenti J.P."/>
            <person name="Herman A."/>
            <person name="Mangelson H."/>
            <person name="Liachko I."/>
            <person name="Sullivan S."/>
            <person name="Sone E.D."/>
            <person name="Koren S."/>
            <person name="Silverstein K.A.T."/>
            <person name="Beckman K.B."/>
            <person name="Gohl D.M."/>
        </authorList>
    </citation>
    <scope>NUCLEOTIDE SEQUENCE</scope>
    <source>
        <strain evidence="2">Duluth1</strain>
        <tissue evidence="2">Whole animal</tissue>
    </source>
</reference>
<dbReference type="AlphaFoldDB" id="A0A9D4GWG0"/>
<protein>
    <submittedName>
        <fullName evidence="2">Uncharacterized protein</fullName>
    </submittedName>
</protein>
<evidence type="ECO:0000313" key="3">
    <source>
        <dbReference type="Proteomes" id="UP000828390"/>
    </source>
</evidence>
<reference evidence="2" key="2">
    <citation type="submission" date="2020-11" db="EMBL/GenBank/DDBJ databases">
        <authorList>
            <person name="McCartney M.A."/>
            <person name="Auch B."/>
            <person name="Kono T."/>
            <person name="Mallez S."/>
            <person name="Becker A."/>
            <person name="Gohl D.M."/>
            <person name="Silverstein K.A.T."/>
            <person name="Koren S."/>
            <person name="Bechman K.B."/>
            <person name="Herman A."/>
            <person name="Abrahante J.E."/>
            <person name="Garbe J."/>
        </authorList>
    </citation>
    <scope>NUCLEOTIDE SEQUENCE</scope>
    <source>
        <strain evidence="2">Duluth1</strain>
        <tissue evidence="2">Whole animal</tissue>
    </source>
</reference>
<feature type="transmembrane region" description="Helical" evidence="1">
    <location>
        <begin position="20"/>
        <end position="46"/>
    </location>
</feature>
<gene>
    <name evidence="2" type="ORF">DPMN_124876</name>
</gene>
<comment type="caution">
    <text evidence="2">The sequence shown here is derived from an EMBL/GenBank/DDBJ whole genome shotgun (WGS) entry which is preliminary data.</text>
</comment>
<proteinExistence type="predicted"/>
<dbReference type="Proteomes" id="UP000828390">
    <property type="component" value="Unassembled WGS sequence"/>
</dbReference>
<evidence type="ECO:0000256" key="1">
    <source>
        <dbReference type="SAM" id="Phobius"/>
    </source>
</evidence>
<keyword evidence="3" id="KW-1185">Reference proteome</keyword>
<organism evidence="2 3">
    <name type="scientific">Dreissena polymorpha</name>
    <name type="common">Zebra mussel</name>
    <name type="synonym">Mytilus polymorpha</name>
    <dbReference type="NCBI Taxonomy" id="45954"/>
    <lineage>
        <taxon>Eukaryota</taxon>
        <taxon>Metazoa</taxon>
        <taxon>Spiralia</taxon>
        <taxon>Lophotrochozoa</taxon>
        <taxon>Mollusca</taxon>
        <taxon>Bivalvia</taxon>
        <taxon>Autobranchia</taxon>
        <taxon>Heteroconchia</taxon>
        <taxon>Euheterodonta</taxon>
        <taxon>Imparidentia</taxon>
        <taxon>Neoheterodontei</taxon>
        <taxon>Myida</taxon>
        <taxon>Dreissenoidea</taxon>
        <taxon>Dreissenidae</taxon>
        <taxon>Dreissena</taxon>
    </lineage>
</organism>
<keyword evidence="1" id="KW-0812">Transmembrane</keyword>
<keyword evidence="1" id="KW-0472">Membrane</keyword>
<keyword evidence="1" id="KW-1133">Transmembrane helix</keyword>
<sequence>MAPSLLSGGRGEASRGRPGCVAGVLGLLHGLLPATSFGLCHLELVLRWQRR</sequence>
<dbReference type="EMBL" id="JAIWYP010000005">
    <property type="protein sequence ID" value="KAH3823078.1"/>
    <property type="molecule type" value="Genomic_DNA"/>
</dbReference>
<name>A0A9D4GWG0_DREPO</name>
<accession>A0A9D4GWG0</accession>
<evidence type="ECO:0000313" key="2">
    <source>
        <dbReference type="EMBL" id="KAH3823078.1"/>
    </source>
</evidence>